<dbReference type="PANTHER" id="PTHR30522:SF0">
    <property type="entry name" value="NUCLEOSIDE TRIPHOSPHATE PYROPHOSPHOHYDROLASE"/>
    <property type="match status" value="1"/>
</dbReference>
<dbReference type="GO" id="GO:0006950">
    <property type="term" value="P:response to stress"/>
    <property type="evidence" value="ECO:0007669"/>
    <property type="project" value="UniProtKB-ARBA"/>
</dbReference>
<keyword evidence="6" id="KW-0378">Hydrolase</keyword>
<evidence type="ECO:0000256" key="4">
    <source>
        <dbReference type="ARBA" id="ARBA00074799"/>
    </source>
</evidence>
<dbReference type="GO" id="GO:0046052">
    <property type="term" value="P:UTP catabolic process"/>
    <property type="evidence" value="ECO:0007669"/>
    <property type="project" value="TreeGrafter"/>
</dbReference>
<dbReference type="Pfam" id="PF03819">
    <property type="entry name" value="MazG"/>
    <property type="match status" value="2"/>
</dbReference>
<dbReference type="InterPro" id="IPR011551">
    <property type="entry name" value="NTP_PyrPHydrolase_MazG"/>
</dbReference>
<dbReference type="GO" id="GO:0046061">
    <property type="term" value="P:dATP catabolic process"/>
    <property type="evidence" value="ECO:0007669"/>
    <property type="project" value="TreeGrafter"/>
</dbReference>
<dbReference type="InterPro" id="IPR048015">
    <property type="entry name" value="NTP-PPase_MazG-like_N"/>
</dbReference>
<dbReference type="EC" id="3.6.1.8" evidence="3"/>
<keyword evidence="7" id="KW-1185">Reference proteome</keyword>
<dbReference type="EMBL" id="JAPIVE010000001">
    <property type="protein sequence ID" value="MCX2523629.1"/>
    <property type="molecule type" value="Genomic_DNA"/>
</dbReference>
<comment type="similarity">
    <text evidence="2">Belongs to the nucleoside triphosphate pyrophosphohydrolase family.</text>
</comment>
<gene>
    <name evidence="6" type="primary">mazG</name>
    <name evidence="6" type="ORF">OQ287_05210</name>
</gene>
<dbReference type="GO" id="GO:0046076">
    <property type="term" value="P:dTTP catabolic process"/>
    <property type="evidence" value="ECO:0007669"/>
    <property type="project" value="TreeGrafter"/>
</dbReference>
<evidence type="ECO:0000313" key="6">
    <source>
        <dbReference type="EMBL" id="MCX2523629.1"/>
    </source>
</evidence>
<feature type="domain" description="NTP pyrophosphohydrolase MazG-like" evidence="5">
    <location>
        <begin position="175"/>
        <end position="239"/>
    </location>
</feature>
<evidence type="ECO:0000256" key="2">
    <source>
        <dbReference type="ARBA" id="ARBA00061115"/>
    </source>
</evidence>
<protein>
    <recommendedName>
        <fullName evidence="4">Nucleoside triphosphate pyrophosphohydrolase</fullName>
        <ecNumber evidence="3">3.6.1.8</ecNumber>
    </recommendedName>
</protein>
<evidence type="ECO:0000256" key="3">
    <source>
        <dbReference type="ARBA" id="ARBA00066372"/>
    </source>
</evidence>
<sequence>MSDAPYTLEDLRYLMQTLRDPEQGCPWDLRQRFDTIVPHTIEEAYEVADAIEREAWQELPGELGDLLFQVVFYAQLGQEAQQFNLDSIVDGLTGKMVRRHPHVFVDGTLYGRKRGAGDDPASDAINQRWEALKQEERDSRQATSLLDDVPIGLPALTRAGKLSKRAARSGFDWPTHHGALDKVREELAEVEEAIVRQHADSIEDELGDVLFSVVNLARKLGVDPEQALRRTNGKFERRFRSVEAAVMADNGRMEETSLEVMEAHWQAAKAQESSD</sequence>
<dbReference type="PANTHER" id="PTHR30522">
    <property type="entry name" value="NUCLEOSIDE TRIPHOSPHATE PYROPHOSPHOHYDROLASE"/>
    <property type="match status" value="1"/>
</dbReference>
<dbReference type="GO" id="GO:0046081">
    <property type="term" value="P:dUTP catabolic process"/>
    <property type="evidence" value="ECO:0007669"/>
    <property type="project" value="TreeGrafter"/>
</dbReference>
<dbReference type="Gene3D" id="1.10.287.1080">
    <property type="entry name" value="MazG-like"/>
    <property type="match status" value="2"/>
</dbReference>
<feature type="domain" description="NTP pyrophosphohydrolase MazG-like" evidence="5">
    <location>
        <begin position="31"/>
        <end position="104"/>
    </location>
</feature>
<comment type="catalytic activity">
    <reaction evidence="1">
        <text>ATP + H2O = AMP + diphosphate + H(+)</text>
        <dbReference type="Rhea" id="RHEA:14245"/>
        <dbReference type="ChEBI" id="CHEBI:15377"/>
        <dbReference type="ChEBI" id="CHEBI:15378"/>
        <dbReference type="ChEBI" id="CHEBI:30616"/>
        <dbReference type="ChEBI" id="CHEBI:33019"/>
        <dbReference type="ChEBI" id="CHEBI:456215"/>
        <dbReference type="EC" id="3.6.1.8"/>
    </reaction>
</comment>
<dbReference type="InterPro" id="IPR048011">
    <property type="entry name" value="NTP-PPase_MazG-like_C"/>
</dbReference>
<dbReference type="CDD" id="cd11529">
    <property type="entry name" value="NTP-PPase_MazG_Cterm"/>
    <property type="match status" value="1"/>
</dbReference>
<dbReference type="CDD" id="cd11528">
    <property type="entry name" value="NTP-PPase_MazG_Nterm"/>
    <property type="match status" value="1"/>
</dbReference>
<dbReference type="GO" id="GO:0006203">
    <property type="term" value="P:dGTP catabolic process"/>
    <property type="evidence" value="ECO:0007669"/>
    <property type="project" value="TreeGrafter"/>
</dbReference>
<comment type="caution">
    <text evidence="6">The sequence shown here is derived from an EMBL/GenBank/DDBJ whole genome shotgun (WGS) entry which is preliminary data.</text>
</comment>
<reference evidence="6" key="1">
    <citation type="submission" date="2022-11" db="EMBL/GenBank/DDBJ databases">
        <title>Larsenimonas rhizosphaerae sp. nov., isolated from a tidal mudflat.</title>
        <authorList>
            <person name="Lee S.D."/>
            <person name="Kim I.S."/>
        </authorList>
    </citation>
    <scope>NUCLEOTIDE SEQUENCE</scope>
    <source>
        <strain evidence="6">GH2-1</strain>
    </source>
</reference>
<dbReference type="AlphaFoldDB" id="A0AA41ZE61"/>
<organism evidence="6 7">
    <name type="scientific">Larsenimonas rhizosphaerae</name>
    <dbReference type="NCBI Taxonomy" id="2944682"/>
    <lineage>
        <taxon>Bacteria</taxon>
        <taxon>Pseudomonadati</taxon>
        <taxon>Pseudomonadota</taxon>
        <taxon>Gammaproteobacteria</taxon>
        <taxon>Oceanospirillales</taxon>
        <taxon>Halomonadaceae</taxon>
        <taxon>Larsenimonas</taxon>
    </lineage>
</organism>
<dbReference type="NCBIfam" id="NF007113">
    <property type="entry name" value="PRK09562.1"/>
    <property type="match status" value="1"/>
</dbReference>
<dbReference type="Proteomes" id="UP001165678">
    <property type="component" value="Unassembled WGS sequence"/>
</dbReference>
<name>A0AA41ZE61_9GAMM</name>
<dbReference type="FunFam" id="1.10.287.1080:FF:000001">
    <property type="entry name" value="Nucleoside triphosphate pyrophosphohydrolase"/>
    <property type="match status" value="1"/>
</dbReference>
<dbReference type="RefSeq" id="WP_265895760.1">
    <property type="nucleotide sequence ID" value="NZ_JAPIVE010000001.1"/>
</dbReference>
<proteinExistence type="inferred from homology"/>
<accession>A0AA41ZE61</accession>
<dbReference type="FunFam" id="1.10.287.1080:FF:000003">
    <property type="entry name" value="Nucleoside triphosphate pyrophosphohydrolase"/>
    <property type="match status" value="1"/>
</dbReference>
<evidence type="ECO:0000259" key="5">
    <source>
        <dbReference type="Pfam" id="PF03819"/>
    </source>
</evidence>
<evidence type="ECO:0000313" key="7">
    <source>
        <dbReference type="Proteomes" id="UP001165678"/>
    </source>
</evidence>
<dbReference type="InterPro" id="IPR004518">
    <property type="entry name" value="MazG-like_dom"/>
</dbReference>
<dbReference type="SUPFAM" id="SSF101386">
    <property type="entry name" value="all-alpha NTP pyrophosphatases"/>
    <property type="match status" value="2"/>
</dbReference>
<dbReference type="NCBIfam" id="TIGR00444">
    <property type="entry name" value="mazG"/>
    <property type="match status" value="1"/>
</dbReference>
<evidence type="ECO:0000256" key="1">
    <source>
        <dbReference type="ARBA" id="ARBA00052141"/>
    </source>
</evidence>
<dbReference type="GO" id="GO:0046047">
    <property type="term" value="P:TTP catabolic process"/>
    <property type="evidence" value="ECO:0007669"/>
    <property type="project" value="TreeGrafter"/>
</dbReference>
<dbReference type="GO" id="GO:0047693">
    <property type="term" value="F:ATP diphosphatase activity"/>
    <property type="evidence" value="ECO:0007669"/>
    <property type="project" value="UniProtKB-EC"/>
</dbReference>